<protein>
    <recommendedName>
        <fullName evidence="3">BFN domain-containing protein</fullName>
    </recommendedName>
</protein>
<keyword evidence="2" id="KW-1185">Reference proteome</keyword>
<evidence type="ECO:0008006" key="3">
    <source>
        <dbReference type="Google" id="ProtNLM"/>
    </source>
</evidence>
<organism evidence="1 2">
    <name type="scientific">Carnegiea gigantea</name>
    <dbReference type="NCBI Taxonomy" id="171969"/>
    <lineage>
        <taxon>Eukaryota</taxon>
        <taxon>Viridiplantae</taxon>
        <taxon>Streptophyta</taxon>
        <taxon>Embryophyta</taxon>
        <taxon>Tracheophyta</taxon>
        <taxon>Spermatophyta</taxon>
        <taxon>Magnoliopsida</taxon>
        <taxon>eudicotyledons</taxon>
        <taxon>Gunneridae</taxon>
        <taxon>Pentapetalae</taxon>
        <taxon>Caryophyllales</taxon>
        <taxon>Cactineae</taxon>
        <taxon>Cactaceae</taxon>
        <taxon>Cactoideae</taxon>
        <taxon>Echinocereeae</taxon>
        <taxon>Carnegiea</taxon>
    </lineage>
</organism>
<dbReference type="AlphaFoldDB" id="A0A9Q1QFD2"/>
<dbReference type="InterPro" id="IPR036104">
    <property type="entry name" value="BFN_sf"/>
</dbReference>
<reference evidence="1" key="1">
    <citation type="submission" date="2022-04" db="EMBL/GenBank/DDBJ databases">
        <title>Carnegiea gigantea Genome sequencing and assembly v2.</title>
        <authorList>
            <person name="Copetti D."/>
            <person name="Sanderson M.J."/>
            <person name="Burquez A."/>
            <person name="Wojciechowski M.F."/>
        </authorList>
    </citation>
    <scope>NUCLEOTIDE SEQUENCE</scope>
    <source>
        <strain evidence="1">SGP5-SGP5p</strain>
        <tissue evidence="1">Aerial part</tissue>
    </source>
</reference>
<dbReference type="SUPFAM" id="SSF103256">
    <property type="entry name" value="Hypothetical protein TM0160"/>
    <property type="match status" value="1"/>
</dbReference>
<dbReference type="EMBL" id="JAKOGI010000208">
    <property type="protein sequence ID" value="KAJ8439769.1"/>
    <property type="molecule type" value="Genomic_DNA"/>
</dbReference>
<dbReference type="Gene3D" id="3.10.690.10">
    <property type="entry name" value="Bifunctional nuclease domain"/>
    <property type="match status" value="2"/>
</dbReference>
<name>A0A9Q1QFD2_9CARY</name>
<dbReference type="GO" id="GO:0004518">
    <property type="term" value="F:nuclease activity"/>
    <property type="evidence" value="ECO:0007669"/>
    <property type="project" value="InterPro"/>
</dbReference>
<dbReference type="GO" id="GO:0030891">
    <property type="term" value="C:VCB complex"/>
    <property type="evidence" value="ECO:0007669"/>
    <property type="project" value="TreeGrafter"/>
</dbReference>
<dbReference type="GO" id="GO:0016567">
    <property type="term" value="P:protein ubiquitination"/>
    <property type="evidence" value="ECO:0007669"/>
    <property type="project" value="TreeGrafter"/>
</dbReference>
<dbReference type="Proteomes" id="UP001153076">
    <property type="component" value="Unassembled WGS sequence"/>
</dbReference>
<gene>
    <name evidence="1" type="ORF">Cgig2_009593</name>
</gene>
<evidence type="ECO:0000313" key="2">
    <source>
        <dbReference type="Proteomes" id="UP001153076"/>
    </source>
</evidence>
<comment type="caution">
    <text evidence="1">The sequence shown here is derived from an EMBL/GenBank/DDBJ whole genome shotgun (WGS) entry which is preliminary data.</text>
</comment>
<dbReference type="PANTHER" id="PTHR15160:SF3">
    <property type="entry name" value="BIFUNCTIONAL NUCLEASE 1"/>
    <property type="match status" value="1"/>
</dbReference>
<dbReference type="OrthoDB" id="566255at2759"/>
<accession>A0A9Q1QFD2</accession>
<evidence type="ECO:0000313" key="1">
    <source>
        <dbReference type="EMBL" id="KAJ8439769.1"/>
    </source>
</evidence>
<sequence length="304" mass="33749">MAALQAPMASGIIGGAKKLGFFSAKQLSANAMFINGRISGFRRATNGGVRVWNRIRCHTGSFKRIRCRFSSSNDGGDKVTGNSDDSDADFVNSTVIEAVEVKNGSDGFMIKMRDGRYLRCVYNNPKGGYPPDYISHPAIVLKLEDGSGILLPILVMEMPSALLMAALRNVEMARPTVYKIVMDMIETMGYKVDDETDCHCFDIRPSDAINIAVRCKAPIEVNKSLAYNDGLKIVEPANSLLRPPLADGSLLSEMDRPDGQPCPESEEFILLRNMLIAAVEERYRDAAQWKDLLKQFRSRKQKWT</sequence>
<dbReference type="GO" id="GO:0005634">
    <property type="term" value="C:nucleus"/>
    <property type="evidence" value="ECO:0007669"/>
    <property type="project" value="TreeGrafter"/>
</dbReference>
<dbReference type="PANTHER" id="PTHR15160">
    <property type="entry name" value="VON HIPPEL-LINDAU PROTEIN"/>
    <property type="match status" value="1"/>
</dbReference>
<proteinExistence type="predicted"/>